<evidence type="ECO:0000256" key="6">
    <source>
        <dbReference type="ARBA" id="ARBA00023242"/>
    </source>
</evidence>
<dbReference type="OrthoDB" id="3437960at2759"/>
<dbReference type="PANTHER" id="PTHR13421">
    <property type="entry name" value="SNRNA-ACTIVATING PROTEIN COMPLEX SUBUNIT 3"/>
    <property type="match status" value="1"/>
</dbReference>
<dbReference type="GO" id="GO:0001046">
    <property type="term" value="F:core promoter sequence-specific DNA binding"/>
    <property type="evidence" value="ECO:0007669"/>
    <property type="project" value="TreeGrafter"/>
</dbReference>
<dbReference type="AlphaFoldDB" id="A0A4P9Y9B1"/>
<evidence type="ECO:0000256" key="1">
    <source>
        <dbReference type="ARBA" id="ARBA00004123"/>
    </source>
</evidence>
<dbReference type="GO" id="GO:0005634">
    <property type="term" value="C:nucleus"/>
    <property type="evidence" value="ECO:0007669"/>
    <property type="project" value="UniProtKB-SubCell"/>
</dbReference>
<evidence type="ECO:0000313" key="7">
    <source>
        <dbReference type="EMBL" id="RKP15382.1"/>
    </source>
</evidence>
<organism evidence="7 8">
    <name type="scientific">Piptocephalis cylindrospora</name>
    <dbReference type="NCBI Taxonomy" id="1907219"/>
    <lineage>
        <taxon>Eukaryota</taxon>
        <taxon>Fungi</taxon>
        <taxon>Fungi incertae sedis</taxon>
        <taxon>Zoopagomycota</taxon>
        <taxon>Zoopagomycotina</taxon>
        <taxon>Zoopagomycetes</taxon>
        <taxon>Zoopagales</taxon>
        <taxon>Piptocephalidaceae</taxon>
        <taxon>Piptocephalis</taxon>
    </lineage>
</organism>
<sequence>STGDLETPLGHVPLRFGVPYLLCHQGHCEHYISFLDAKEERASSHSLLSPRITHASAIRDSENPYPMVLFRGKLARHRCRICNNYPAEYVTINDVMSGETPCFFCQYCFEPFHCDSQGNSLGQ</sequence>
<feature type="non-terminal residue" evidence="7">
    <location>
        <position position="1"/>
    </location>
</feature>
<name>A0A4P9Y9B1_9FUNG</name>
<evidence type="ECO:0000256" key="4">
    <source>
        <dbReference type="ARBA" id="ARBA00023125"/>
    </source>
</evidence>
<dbReference type="GO" id="GO:0042795">
    <property type="term" value="P:snRNA transcription by RNA polymerase II"/>
    <property type="evidence" value="ECO:0007669"/>
    <property type="project" value="TreeGrafter"/>
</dbReference>
<dbReference type="GO" id="GO:0019185">
    <property type="term" value="C:snRNA-activating protein complex"/>
    <property type="evidence" value="ECO:0007669"/>
    <property type="project" value="TreeGrafter"/>
</dbReference>
<comment type="subcellular location">
    <subcellularLocation>
        <location evidence="1">Nucleus</location>
    </subcellularLocation>
</comment>
<dbReference type="InterPro" id="IPR022042">
    <property type="entry name" value="snRNA-activating_su3"/>
</dbReference>
<protein>
    <submittedName>
        <fullName evidence="7">snRNA-activating protein complex, subunit 3</fullName>
    </submittedName>
</protein>
<evidence type="ECO:0000256" key="3">
    <source>
        <dbReference type="ARBA" id="ARBA00023015"/>
    </source>
</evidence>
<dbReference type="PANTHER" id="PTHR13421:SF16">
    <property type="entry name" value="SNRNA-ACTIVATING PROTEIN COMPLEX SUBUNIT 3"/>
    <property type="match status" value="1"/>
</dbReference>
<evidence type="ECO:0000256" key="5">
    <source>
        <dbReference type="ARBA" id="ARBA00023163"/>
    </source>
</evidence>
<dbReference type="Proteomes" id="UP000267251">
    <property type="component" value="Unassembled WGS sequence"/>
</dbReference>
<dbReference type="EMBL" id="KZ987736">
    <property type="protein sequence ID" value="RKP15382.1"/>
    <property type="molecule type" value="Genomic_DNA"/>
</dbReference>
<keyword evidence="8" id="KW-1185">Reference proteome</keyword>
<keyword evidence="6" id="KW-0539">Nucleus</keyword>
<dbReference type="GO" id="GO:0042796">
    <property type="term" value="P:snRNA transcription by RNA polymerase III"/>
    <property type="evidence" value="ECO:0007669"/>
    <property type="project" value="TreeGrafter"/>
</dbReference>
<proteinExistence type="inferred from homology"/>
<keyword evidence="5" id="KW-0804">Transcription</keyword>
<keyword evidence="3" id="KW-0805">Transcription regulation</keyword>
<keyword evidence="4" id="KW-0238">DNA-binding</keyword>
<comment type="similarity">
    <text evidence="2">Belongs to the SNAPC3/SRD2 family.</text>
</comment>
<accession>A0A4P9Y9B1</accession>
<gene>
    <name evidence="7" type="ORF">BJ684DRAFT_389</name>
</gene>
<dbReference type="GO" id="GO:0003681">
    <property type="term" value="F:bent DNA binding"/>
    <property type="evidence" value="ECO:0007669"/>
    <property type="project" value="TreeGrafter"/>
</dbReference>
<dbReference type="GO" id="GO:0001006">
    <property type="term" value="F:RNA polymerase III type 3 promoter sequence-specific DNA binding"/>
    <property type="evidence" value="ECO:0007669"/>
    <property type="project" value="TreeGrafter"/>
</dbReference>
<dbReference type="Pfam" id="PF12251">
    <property type="entry name" value="SNAPC3"/>
    <property type="match status" value="1"/>
</dbReference>
<reference evidence="8" key="1">
    <citation type="journal article" date="2018" name="Nat. Microbiol.">
        <title>Leveraging single-cell genomics to expand the fungal tree of life.</title>
        <authorList>
            <person name="Ahrendt S.R."/>
            <person name="Quandt C.A."/>
            <person name="Ciobanu D."/>
            <person name="Clum A."/>
            <person name="Salamov A."/>
            <person name="Andreopoulos B."/>
            <person name="Cheng J.F."/>
            <person name="Woyke T."/>
            <person name="Pelin A."/>
            <person name="Henrissat B."/>
            <person name="Reynolds N.K."/>
            <person name="Benny G.L."/>
            <person name="Smith M.E."/>
            <person name="James T.Y."/>
            <person name="Grigoriev I.V."/>
        </authorList>
    </citation>
    <scope>NUCLEOTIDE SEQUENCE [LARGE SCALE GENOMIC DNA]</scope>
</reference>
<feature type="non-terminal residue" evidence="7">
    <location>
        <position position="123"/>
    </location>
</feature>
<evidence type="ECO:0000256" key="2">
    <source>
        <dbReference type="ARBA" id="ARBA00010410"/>
    </source>
</evidence>
<evidence type="ECO:0000313" key="8">
    <source>
        <dbReference type="Proteomes" id="UP000267251"/>
    </source>
</evidence>
<dbReference type="GO" id="GO:0000978">
    <property type="term" value="F:RNA polymerase II cis-regulatory region sequence-specific DNA binding"/>
    <property type="evidence" value="ECO:0007669"/>
    <property type="project" value="TreeGrafter"/>
</dbReference>